<organism evidence="7">
    <name type="scientific">marine metagenome</name>
    <dbReference type="NCBI Taxonomy" id="408172"/>
    <lineage>
        <taxon>unclassified sequences</taxon>
        <taxon>metagenomes</taxon>
        <taxon>ecological metagenomes</taxon>
    </lineage>
</organism>
<dbReference type="Pfam" id="PF00355">
    <property type="entry name" value="Rieske"/>
    <property type="match status" value="1"/>
</dbReference>
<dbReference type="InterPro" id="IPR036922">
    <property type="entry name" value="Rieske_2Fe-2S_sf"/>
</dbReference>
<keyword evidence="4" id="KW-0408">Iron</keyword>
<dbReference type="PANTHER" id="PTHR21266">
    <property type="entry name" value="IRON-SULFUR DOMAIN CONTAINING PROTEIN"/>
    <property type="match status" value="1"/>
</dbReference>
<dbReference type="GO" id="GO:0046872">
    <property type="term" value="F:metal ion binding"/>
    <property type="evidence" value="ECO:0007669"/>
    <property type="project" value="UniProtKB-KW"/>
</dbReference>
<dbReference type="Gene3D" id="2.102.10.10">
    <property type="entry name" value="Rieske [2Fe-2S] iron-sulphur domain"/>
    <property type="match status" value="1"/>
</dbReference>
<evidence type="ECO:0000259" key="6">
    <source>
        <dbReference type="PROSITE" id="PS51296"/>
    </source>
</evidence>
<dbReference type="EMBL" id="UINC01058743">
    <property type="protein sequence ID" value="SVB81360.1"/>
    <property type="molecule type" value="Genomic_DNA"/>
</dbReference>
<dbReference type="InterPro" id="IPR017941">
    <property type="entry name" value="Rieske_2Fe-2S"/>
</dbReference>
<evidence type="ECO:0000256" key="5">
    <source>
        <dbReference type="ARBA" id="ARBA00023014"/>
    </source>
</evidence>
<dbReference type="Pfam" id="PF19112">
    <property type="entry name" value="VanA_C"/>
    <property type="match status" value="1"/>
</dbReference>
<evidence type="ECO:0000313" key="7">
    <source>
        <dbReference type="EMBL" id="SVB81360.1"/>
    </source>
</evidence>
<protein>
    <recommendedName>
        <fullName evidence="6">Rieske domain-containing protein</fullName>
    </recommendedName>
</protein>
<dbReference type="InterPro" id="IPR050584">
    <property type="entry name" value="Cholesterol_7-desaturase"/>
</dbReference>
<sequence length="325" mass="37623">GLRQRWYPIAPSWMVQENPLGVTRLSEHLAIWRDESGIPHVIEDRCPHRGARLSLGWNLGDRLACWYHGVEVNHEGEVIRVPAVEKCPMEGKCMVQSYPTHEVQGAIFAYFGDEQQPDAVKLQLPEELTDDAYGSFLSTALWRCNYRYAIDNVMDPMHGAYLHAKSHSMSMGDKSAQMRLSETGQGWIFEKESQRGVNFDWVEFADTGTFWMRLAIPYRKNAGPGGNFTIIGFVTPVTEQVCQVYFWRVRKVSGWERDTWRFLYKNRLEGLHWDVLEQDRVVLEAMQDNARTRESLYQHDAGMTKIRRDLRILAQKQVNTQTSHA</sequence>
<accession>A0A382H277</accession>
<name>A0A382H277_9ZZZZ</name>
<dbReference type="AlphaFoldDB" id="A0A382H277"/>
<proteinExistence type="predicted"/>
<dbReference type="GO" id="GO:0016491">
    <property type="term" value="F:oxidoreductase activity"/>
    <property type="evidence" value="ECO:0007669"/>
    <property type="project" value="UniProtKB-KW"/>
</dbReference>
<gene>
    <name evidence="7" type="ORF">METZ01_LOCUS234214</name>
</gene>
<dbReference type="CDD" id="cd03469">
    <property type="entry name" value="Rieske_RO_Alpha_N"/>
    <property type="match status" value="1"/>
</dbReference>
<keyword evidence="3" id="KW-0560">Oxidoreductase</keyword>
<dbReference type="SUPFAM" id="SSF50022">
    <property type="entry name" value="ISP domain"/>
    <property type="match status" value="1"/>
</dbReference>
<dbReference type="PROSITE" id="PS51296">
    <property type="entry name" value="RIESKE"/>
    <property type="match status" value="1"/>
</dbReference>
<evidence type="ECO:0000256" key="1">
    <source>
        <dbReference type="ARBA" id="ARBA00022714"/>
    </source>
</evidence>
<dbReference type="GO" id="GO:0051537">
    <property type="term" value="F:2 iron, 2 sulfur cluster binding"/>
    <property type="evidence" value="ECO:0007669"/>
    <property type="project" value="UniProtKB-KW"/>
</dbReference>
<dbReference type="SUPFAM" id="SSF55961">
    <property type="entry name" value="Bet v1-like"/>
    <property type="match status" value="1"/>
</dbReference>
<feature type="non-terminal residue" evidence="7">
    <location>
        <position position="1"/>
    </location>
</feature>
<evidence type="ECO:0000256" key="4">
    <source>
        <dbReference type="ARBA" id="ARBA00023004"/>
    </source>
</evidence>
<keyword evidence="5" id="KW-0411">Iron-sulfur</keyword>
<feature type="domain" description="Rieske" evidence="6">
    <location>
        <begin position="6"/>
        <end position="109"/>
    </location>
</feature>
<dbReference type="InterPro" id="IPR044043">
    <property type="entry name" value="VanA_C_cat"/>
</dbReference>
<dbReference type="Gene3D" id="3.90.380.10">
    <property type="entry name" value="Naphthalene 1,2-dioxygenase Alpha Subunit, Chain A, domain 1"/>
    <property type="match status" value="1"/>
</dbReference>
<dbReference type="PANTHER" id="PTHR21266:SF60">
    <property type="entry name" value="3-KETOSTEROID-9-ALPHA-MONOOXYGENASE, OXYGENASE COMPONENT"/>
    <property type="match status" value="1"/>
</dbReference>
<keyword evidence="2" id="KW-0479">Metal-binding</keyword>
<reference evidence="7" key="1">
    <citation type="submission" date="2018-05" db="EMBL/GenBank/DDBJ databases">
        <authorList>
            <person name="Lanie J.A."/>
            <person name="Ng W.-L."/>
            <person name="Kazmierczak K.M."/>
            <person name="Andrzejewski T.M."/>
            <person name="Davidsen T.M."/>
            <person name="Wayne K.J."/>
            <person name="Tettelin H."/>
            <person name="Glass J.I."/>
            <person name="Rusch D."/>
            <person name="Podicherti R."/>
            <person name="Tsui H.-C.T."/>
            <person name="Winkler M.E."/>
        </authorList>
    </citation>
    <scope>NUCLEOTIDE SEQUENCE</scope>
</reference>
<evidence type="ECO:0000256" key="2">
    <source>
        <dbReference type="ARBA" id="ARBA00022723"/>
    </source>
</evidence>
<keyword evidence="1" id="KW-0001">2Fe-2S</keyword>
<evidence type="ECO:0000256" key="3">
    <source>
        <dbReference type="ARBA" id="ARBA00023002"/>
    </source>
</evidence>